<dbReference type="InterPro" id="IPR002818">
    <property type="entry name" value="DJ-1/PfpI"/>
</dbReference>
<organism evidence="2 3">
    <name type="scientific">Candidatus Sherwoodlollariibacterium unditelluris</name>
    <dbReference type="NCBI Taxonomy" id="1974757"/>
    <lineage>
        <taxon>Bacteria</taxon>
        <taxon>Pseudomonadati</taxon>
        <taxon>Candidatus Omnitrophota</taxon>
        <taxon>Candidatus Sherwoodlollariibacterium</taxon>
    </lineage>
</organism>
<dbReference type="InterPro" id="IPR029062">
    <property type="entry name" value="Class_I_gatase-like"/>
</dbReference>
<dbReference type="PANTHER" id="PTHR48094:SF12">
    <property type="entry name" value="PARKINSON DISEASE PROTEIN 7 HOMOLOG"/>
    <property type="match status" value="1"/>
</dbReference>
<protein>
    <recommendedName>
        <fullName evidence="1">DJ-1/PfpI domain-containing protein</fullName>
    </recommendedName>
</protein>
<dbReference type="EMBL" id="PCRK01000084">
    <property type="protein sequence ID" value="PIP19326.1"/>
    <property type="molecule type" value="Genomic_DNA"/>
</dbReference>
<dbReference type="InterPro" id="IPR050325">
    <property type="entry name" value="Prot/Nucl_acid_deglycase"/>
</dbReference>
<comment type="caution">
    <text evidence="2">The sequence shown here is derived from an EMBL/GenBank/DDBJ whole genome shotgun (WGS) entry which is preliminary data.</text>
</comment>
<evidence type="ECO:0000313" key="3">
    <source>
        <dbReference type="Proteomes" id="UP000231292"/>
    </source>
</evidence>
<dbReference type="GO" id="GO:0005737">
    <property type="term" value="C:cytoplasm"/>
    <property type="evidence" value="ECO:0007669"/>
    <property type="project" value="TreeGrafter"/>
</dbReference>
<evidence type="ECO:0000313" key="2">
    <source>
        <dbReference type="EMBL" id="PIP19326.1"/>
    </source>
</evidence>
<name>A0A2G9YJC6_9BACT</name>
<evidence type="ECO:0000259" key="1">
    <source>
        <dbReference type="Pfam" id="PF01965"/>
    </source>
</evidence>
<proteinExistence type="predicted"/>
<feature type="domain" description="DJ-1/PfpI" evidence="1">
    <location>
        <begin position="14"/>
        <end position="182"/>
    </location>
</feature>
<dbReference type="SUPFAM" id="SSF52317">
    <property type="entry name" value="Class I glutamine amidotransferase-like"/>
    <property type="match status" value="1"/>
</dbReference>
<dbReference type="CDD" id="cd03135">
    <property type="entry name" value="GATase1_DJ-1"/>
    <property type="match status" value="1"/>
</dbReference>
<dbReference type="AlphaFoldDB" id="A0A2G9YJC6"/>
<dbReference type="PANTHER" id="PTHR48094">
    <property type="entry name" value="PROTEIN/NUCLEIC ACID DEGLYCASE DJ-1-RELATED"/>
    <property type="match status" value="1"/>
</dbReference>
<sequence>MEGSAMTEKSLAGKKVAMVIACRDFRDEEYFVPKDVLEKAGAEIKTASNKMGRAAGVGGGDTEVDLLIEALNPNDFDAVVFVGGAGCLKNLDNRKSYKIINEVVSQNRVLASICISPVILAKAGVLKGKKATVWSSALDKGPVKTLKENGAIYQAKSVVEDGKIITGNGPTAAREFGQAILEVLAR</sequence>
<gene>
    <name evidence="2" type="ORF">COX41_03470</name>
</gene>
<accession>A0A2G9YJC6</accession>
<dbReference type="Gene3D" id="3.40.50.880">
    <property type="match status" value="1"/>
</dbReference>
<dbReference type="Proteomes" id="UP000231292">
    <property type="component" value="Unassembled WGS sequence"/>
</dbReference>
<reference evidence="2 3" key="1">
    <citation type="submission" date="2017-09" db="EMBL/GenBank/DDBJ databases">
        <title>Depth-based differentiation of microbial function through sediment-hosted aquifers and enrichment of novel symbionts in the deep terrestrial subsurface.</title>
        <authorList>
            <person name="Probst A.J."/>
            <person name="Ladd B."/>
            <person name="Jarett J.K."/>
            <person name="Geller-Mcgrath D.E."/>
            <person name="Sieber C.M."/>
            <person name="Emerson J.B."/>
            <person name="Anantharaman K."/>
            <person name="Thomas B.C."/>
            <person name="Malmstrom R."/>
            <person name="Stieglmeier M."/>
            <person name="Klingl A."/>
            <person name="Woyke T."/>
            <person name="Ryan C.M."/>
            <person name="Banfield J.F."/>
        </authorList>
    </citation>
    <scope>NUCLEOTIDE SEQUENCE [LARGE SCALE GENOMIC DNA]</scope>
    <source>
        <strain evidence="2">CG23_combo_of_CG06-09_8_20_14_all_41_10</strain>
    </source>
</reference>
<dbReference type="Pfam" id="PF01965">
    <property type="entry name" value="DJ-1_PfpI"/>
    <property type="match status" value="1"/>
</dbReference>